<gene>
    <name evidence="2" type="ORF">ACFSBX_12040</name>
</gene>
<comment type="caution">
    <text evidence="2">The sequence shown here is derived from an EMBL/GenBank/DDBJ whole genome shotgun (WGS) entry which is preliminary data.</text>
</comment>
<feature type="compositionally biased region" description="Low complexity" evidence="1">
    <location>
        <begin position="98"/>
        <end position="109"/>
    </location>
</feature>
<dbReference type="RefSeq" id="WP_256420688.1">
    <property type="nucleotide sequence ID" value="NZ_JANHDI010000004.1"/>
</dbReference>
<dbReference type="InterPro" id="IPR055927">
    <property type="entry name" value="DUF7504"/>
</dbReference>
<proteinExistence type="predicted"/>
<dbReference type="EMBL" id="JBHUDK010000010">
    <property type="protein sequence ID" value="MFD1599684.1"/>
    <property type="molecule type" value="Genomic_DNA"/>
</dbReference>
<dbReference type="AlphaFoldDB" id="A0ABD6CNE5"/>
<feature type="region of interest" description="Disordered" evidence="1">
    <location>
        <begin position="98"/>
        <end position="146"/>
    </location>
</feature>
<organism evidence="2 3">
    <name type="scientific">Halobellus rarus</name>
    <dbReference type="NCBI Taxonomy" id="1126237"/>
    <lineage>
        <taxon>Archaea</taxon>
        <taxon>Methanobacteriati</taxon>
        <taxon>Methanobacteriota</taxon>
        <taxon>Stenosarchaea group</taxon>
        <taxon>Halobacteria</taxon>
        <taxon>Halobacteriales</taxon>
        <taxon>Haloferacaceae</taxon>
        <taxon>Halobellus</taxon>
    </lineage>
</organism>
<sequence length="273" mass="29023">MHTGGGTDGNTVGATVGVATALDDLKSRGSALLVVGTVPEDVYTRVSACLLGGNGDADRRRLVVERGSGSDVRFDQIDRWTPEWTRILSVDLAARNSTADASGATGASDRLGPDGSSGLASPTAPPSPTSDSTSFDAYGGDRTRDDATVTVEGSIVDLGVEIGTAIREFDAVAGDLDPAELRVAFDCVAPLLSEYDRQTVFRFLHLLANDVRSVGGMGHVRVPEPFDSEIVRLFAPLFDAVVELRLDGREPQQRWHLRDAGLTSEWLPIDDGR</sequence>
<dbReference type="Pfam" id="PF24336">
    <property type="entry name" value="DUF7504"/>
    <property type="match status" value="1"/>
</dbReference>
<evidence type="ECO:0000256" key="1">
    <source>
        <dbReference type="SAM" id="MobiDB-lite"/>
    </source>
</evidence>
<evidence type="ECO:0000313" key="2">
    <source>
        <dbReference type="EMBL" id="MFD1599684.1"/>
    </source>
</evidence>
<reference evidence="2 3" key="1">
    <citation type="journal article" date="2019" name="Int. J. Syst. Evol. Microbiol.">
        <title>The Global Catalogue of Microorganisms (GCM) 10K type strain sequencing project: providing services to taxonomists for standard genome sequencing and annotation.</title>
        <authorList>
            <consortium name="The Broad Institute Genomics Platform"/>
            <consortium name="The Broad Institute Genome Sequencing Center for Infectious Disease"/>
            <person name="Wu L."/>
            <person name="Ma J."/>
        </authorList>
    </citation>
    <scope>NUCLEOTIDE SEQUENCE [LARGE SCALE GENOMIC DNA]</scope>
    <source>
        <strain evidence="2 3">CGMCC 1.12121</strain>
    </source>
</reference>
<dbReference type="Proteomes" id="UP001597085">
    <property type="component" value="Unassembled WGS sequence"/>
</dbReference>
<name>A0ABD6CNE5_9EURY</name>
<keyword evidence="3" id="KW-1185">Reference proteome</keyword>
<protein>
    <submittedName>
        <fullName evidence="2">Uncharacterized protein</fullName>
    </submittedName>
</protein>
<accession>A0ABD6CNE5</accession>
<evidence type="ECO:0000313" key="3">
    <source>
        <dbReference type="Proteomes" id="UP001597085"/>
    </source>
</evidence>